<evidence type="ECO:0000313" key="4">
    <source>
        <dbReference type="Proteomes" id="UP000677804"/>
    </source>
</evidence>
<proteinExistence type="predicted"/>
<dbReference type="InterPro" id="IPR046281">
    <property type="entry name" value="DUF6318"/>
</dbReference>
<sequence length="180" mass="18425">MSCTDGGAAIPTAATSATAPVLPTPSPSPTTEPSQDATTPPDRPAAMATPDADGAAAAAAYFIALYPYVYATGDTRAWDELAAPACVFCSSARDGASSIHTRGGRVEGGFITVESAEGTEIDAANWYSATVVATEAPSTEYDANGTVLEESQGGRYRFAIALTFTVDHWVVDAVDVGPVQ</sequence>
<dbReference type="Proteomes" id="UP000677804">
    <property type="component" value="Chromosome"/>
</dbReference>
<dbReference type="Pfam" id="PF19843">
    <property type="entry name" value="DUF6318"/>
    <property type="match status" value="1"/>
</dbReference>
<feature type="compositionally biased region" description="Low complexity" evidence="1">
    <location>
        <begin position="8"/>
        <end position="21"/>
    </location>
</feature>
<feature type="domain" description="DUF6318" evidence="2">
    <location>
        <begin position="30"/>
        <end position="173"/>
    </location>
</feature>
<name>A0ABX8D3Y6_9CELL</name>
<feature type="region of interest" description="Disordered" evidence="1">
    <location>
        <begin position="1"/>
        <end position="50"/>
    </location>
</feature>
<keyword evidence="4" id="KW-1185">Reference proteome</keyword>
<protein>
    <recommendedName>
        <fullName evidence="2">DUF6318 domain-containing protein</fullName>
    </recommendedName>
</protein>
<reference evidence="3 4" key="1">
    <citation type="submission" date="2021-05" db="EMBL/GenBank/DDBJ databases">
        <title>Novel species in genus Cellulomonas.</title>
        <authorList>
            <person name="Zhang G."/>
        </authorList>
    </citation>
    <scope>NUCLEOTIDE SEQUENCE [LARGE SCALE GENOMIC DNA]</scope>
    <source>
        <strain evidence="4">zg-ZUI222</strain>
    </source>
</reference>
<evidence type="ECO:0000259" key="2">
    <source>
        <dbReference type="Pfam" id="PF19843"/>
    </source>
</evidence>
<dbReference type="RefSeq" id="WP_207339667.1">
    <property type="nucleotide sequence ID" value="NZ_CP074405.1"/>
</dbReference>
<dbReference type="EMBL" id="CP074405">
    <property type="protein sequence ID" value="QVI62099.1"/>
    <property type="molecule type" value="Genomic_DNA"/>
</dbReference>
<evidence type="ECO:0000313" key="3">
    <source>
        <dbReference type="EMBL" id="QVI62099.1"/>
    </source>
</evidence>
<organism evidence="3 4">
    <name type="scientific">Cellulomonas wangleii</name>
    <dbReference type="NCBI Taxonomy" id="2816956"/>
    <lineage>
        <taxon>Bacteria</taxon>
        <taxon>Bacillati</taxon>
        <taxon>Actinomycetota</taxon>
        <taxon>Actinomycetes</taxon>
        <taxon>Micrococcales</taxon>
        <taxon>Cellulomonadaceae</taxon>
        <taxon>Cellulomonas</taxon>
    </lineage>
</organism>
<gene>
    <name evidence="3" type="ORF">KG103_17065</name>
</gene>
<accession>A0ABX8D3Y6</accession>
<evidence type="ECO:0000256" key="1">
    <source>
        <dbReference type="SAM" id="MobiDB-lite"/>
    </source>
</evidence>